<proteinExistence type="predicted"/>
<evidence type="ECO:0000313" key="2">
    <source>
        <dbReference type="Proteomes" id="UP001185331"/>
    </source>
</evidence>
<name>A0AAE3XAU2_9DEIO</name>
<gene>
    <name evidence="1" type="ORF">J2Y00_001918</name>
</gene>
<dbReference type="Proteomes" id="UP001185331">
    <property type="component" value="Unassembled WGS sequence"/>
</dbReference>
<protein>
    <submittedName>
        <fullName evidence="1">Uncharacterized protein</fullName>
    </submittedName>
</protein>
<dbReference type="EMBL" id="JAVDQK010000004">
    <property type="protein sequence ID" value="MDR6218355.1"/>
    <property type="molecule type" value="Genomic_DNA"/>
</dbReference>
<evidence type="ECO:0000313" key="1">
    <source>
        <dbReference type="EMBL" id="MDR6218355.1"/>
    </source>
</evidence>
<comment type="caution">
    <text evidence="1">The sequence shown here is derived from an EMBL/GenBank/DDBJ whole genome shotgun (WGS) entry which is preliminary data.</text>
</comment>
<accession>A0AAE3XAU2</accession>
<sequence>MTDLKLSPEVQALHMRGVRALQTYVACAETDPGLLTQVLGLIGSHRISPVNAALAVTQQRGAYLLRTETEWRRRQRRVTGQPVQLVTPHPDGLCVGLYYDVSRTRGAAIELPSLTPAEVLSACPLPVIPHHTLNRASASDGRRVFLRPDLPTKREEAIEVLTRLAAVQLGEADLDAAPLAAFALCRGLGLHMDWPGDVPTSAFGKLGRISDAVIEVRDLMLRALPELRPKLNAWDDAA</sequence>
<dbReference type="AlphaFoldDB" id="A0AAE3XAU2"/>
<organism evidence="1 2">
    <name type="scientific">Deinococcus soli</name>
    <name type="common">ex Cha et al. 2016</name>
    <dbReference type="NCBI Taxonomy" id="1309411"/>
    <lineage>
        <taxon>Bacteria</taxon>
        <taxon>Thermotogati</taxon>
        <taxon>Deinococcota</taxon>
        <taxon>Deinococci</taxon>
        <taxon>Deinococcales</taxon>
        <taxon>Deinococcaceae</taxon>
        <taxon>Deinococcus</taxon>
    </lineage>
</organism>
<reference evidence="1" key="1">
    <citation type="submission" date="2023-07" db="EMBL/GenBank/DDBJ databases">
        <title>Sorghum-associated microbial communities from plants grown in Nebraska, USA.</title>
        <authorList>
            <person name="Schachtman D."/>
        </authorList>
    </citation>
    <scope>NUCLEOTIDE SEQUENCE</scope>
    <source>
        <strain evidence="1">BE330</strain>
    </source>
</reference>
<dbReference type="RefSeq" id="WP_309854767.1">
    <property type="nucleotide sequence ID" value="NZ_JAVDQJ010000005.1"/>
</dbReference>